<dbReference type="InterPro" id="IPR036322">
    <property type="entry name" value="WD40_repeat_dom_sf"/>
</dbReference>
<dbReference type="Pfam" id="PF00400">
    <property type="entry name" value="WD40"/>
    <property type="match status" value="1"/>
</dbReference>
<dbReference type="PROSITE" id="PS50082">
    <property type="entry name" value="WD_REPEATS_2"/>
    <property type="match status" value="1"/>
</dbReference>
<feature type="compositionally biased region" description="Low complexity" evidence="2">
    <location>
        <begin position="12"/>
        <end position="22"/>
    </location>
</feature>
<dbReference type="PANTHER" id="PTHR45532:SF1">
    <property type="entry name" value="WD REPEAT-CONTAINING PROTEIN 97"/>
    <property type="match status" value="1"/>
</dbReference>
<proteinExistence type="evidence at transcript level"/>
<name>A0A6F9DFT5_9ASCI</name>
<keyword evidence="1" id="KW-0853">WD repeat</keyword>
<dbReference type="SMART" id="SM00320">
    <property type="entry name" value="WD40"/>
    <property type="match status" value="2"/>
</dbReference>
<evidence type="ECO:0000256" key="2">
    <source>
        <dbReference type="SAM" id="MobiDB-lite"/>
    </source>
</evidence>
<dbReference type="Gene3D" id="2.130.10.10">
    <property type="entry name" value="YVTN repeat-like/Quinoprotein amine dehydrogenase"/>
    <property type="match status" value="1"/>
</dbReference>
<dbReference type="EMBL" id="LR786199">
    <property type="protein sequence ID" value="CAB3258861.1"/>
    <property type="molecule type" value="mRNA"/>
</dbReference>
<dbReference type="InterPro" id="IPR015943">
    <property type="entry name" value="WD40/YVTN_repeat-like_dom_sf"/>
</dbReference>
<dbReference type="InterPro" id="IPR001680">
    <property type="entry name" value="WD40_rpt"/>
</dbReference>
<dbReference type="SUPFAM" id="SSF50978">
    <property type="entry name" value="WD40 repeat-like"/>
    <property type="match status" value="1"/>
</dbReference>
<evidence type="ECO:0000256" key="1">
    <source>
        <dbReference type="PROSITE-ProRule" id="PRU00221"/>
    </source>
</evidence>
<sequence>MATEVLDSERSTVNTPNTQNVTPRDEKRKDRGKELWALLRNSVKLTTDLVKKSDVLPSTVSHGVHHLRKINHDEEILDVLYNPVAEEIVTLDNQFVRVFHKDGRRKDIVDLGESINKIIFTNHSQQYVGLWNNEEIKLFSSDLELVSTAKGQHKIHCMMYNESTSEVITSGPGNLTTWCFRYGNRYMIPHKIITEGLTCRDVFEKMALENTASRSQRCYAACGTAVAVFNLHEASLLAYKKDLHVRNITSLLFFNPLKHIITGSRDGSIKVWDEDFGIKLVFVGHHGPVTSLNLYPQV</sequence>
<feature type="repeat" description="WD" evidence="1">
    <location>
        <begin position="241"/>
        <end position="273"/>
    </location>
</feature>
<reference evidence="3" key="1">
    <citation type="submission" date="2020-04" db="EMBL/GenBank/DDBJ databases">
        <authorList>
            <person name="Neveu A P."/>
        </authorList>
    </citation>
    <scope>NUCLEOTIDE SEQUENCE</scope>
    <source>
        <tissue evidence="3">Whole embryo</tissue>
    </source>
</reference>
<dbReference type="AlphaFoldDB" id="A0A6F9DFT5"/>
<accession>A0A6F9DFT5</accession>
<feature type="region of interest" description="Disordered" evidence="2">
    <location>
        <begin position="1"/>
        <end position="29"/>
    </location>
</feature>
<organism evidence="3">
    <name type="scientific">Phallusia mammillata</name>
    <dbReference type="NCBI Taxonomy" id="59560"/>
    <lineage>
        <taxon>Eukaryota</taxon>
        <taxon>Metazoa</taxon>
        <taxon>Chordata</taxon>
        <taxon>Tunicata</taxon>
        <taxon>Ascidiacea</taxon>
        <taxon>Phlebobranchia</taxon>
        <taxon>Ascidiidae</taxon>
        <taxon>Phallusia</taxon>
    </lineage>
</organism>
<protein>
    <submittedName>
        <fullName evidence="3">WD repeat-containing protein KIAA1875-like</fullName>
    </submittedName>
</protein>
<evidence type="ECO:0000313" key="3">
    <source>
        <dbReference type="EMBL" id="CAB3258861.1"/>
    </source>
</evidence>
<dbReference type="PANTHER" id="PTHR45532">
    <property type="entry name" value="WD REPEAT-CONTAINING PROTEIN 97"/>
    <property type="match status" value="1"/>
</dbReference>
<gene>
    <name evidence="3" type="primary">Kiaa1875</name>
</gene>
<dbReference type="PROSITE" id="PS50294">
    <property type="entry name" value="WD_REPEATS_REGION"/>
    <property type="match status" value="1"/>
</dbReference>